<comment type="caution">
    <text evidence="12">The sequence shown here is derived from an EMBL/GenBank/DDBJ whole genome shotgun (WGS) entry which is preliminary data.</text>
</comment>
<organism evidence="12 13">
    <name type="scientific">Ideonella aquatica</name>
    <dbReference type="NCBI Taxonomy" id="2824119"/>
    <lineage>
        <taxon>Bacteria</taxon>
        <taxon>Pseudomonadati</taxon>
        <taxon>Pseudomonadota</taxon>
        <taxon>Betaproteobacteria</taxon>
        <taxon>Burkholderiales</taxon>
        <taxon>Sphaerotilaceae</taxon>
        <taxon>Ideonella</taxon>
    </lineage>
</organism>
<keyword evidence="3 8" id="KW-0349">Heme</keyword>
<dbReference type="Gene3D" id="1.10.760.10">
    <property type="entry name" value="Cytochrome c-like domain"/>
    <property type="match status" value="2"/>
</dbReference>
<keyword evidence="4 9" id="KW-0479">Metal-binding</keyword>
<sequence length="217" mass="22847">MRIRLTYGALVAAAVLSTSPVMAAGSAEAGKTKAAVCMGCHGVDGNSPADMWPKIAGQLQPYIVKQLHDFKDGRRKNEQMSPMAAPLSDQDIEDLAAFFSTQKVNAVANAKAELLGAGQKVYLKGKGRPNVVPACVGCHSPGGQGKNDWSDILMKSPPTTLAPAIGGQHPAYLAKQLAAYKSGERNNDIGRVMRNIAERLTDADIAAVSEYAASLAR</sequence>
<reference evidence="12" key="1">
    <citation type="submission" date="2021-04" db="EMBL/GenBank/DDBJ databases">
        <title>The genome sequence of Ideonella sp. 4Y11.</title>
        <authorList>
            <person name="Liu Y."/>
        </authorList>
    </citation>
    <scope>NUCLEOTIDE SEQUENCE</scope>
    <source>
        <strain evidence="12">4Y11</strain>
    </source>
</reference>
<feature type="binding site" description="axial binding residue" evidence="9">
    <location>
        <position position="80"/>
    </location>
    <ligand>
        <name>heme c</name>
        <dbReference type="ChEBI" id="CHEBI:61717"/>
        <label>1</label>
    </ligand>
    <ligandPart>
        <name>Fe</name>
        <dbReference type="ChEBI" id="CHEBI:18248"/>
    </ligandPart>
</feature>
<dbReference type="GO" id="GO:0042597">
    <property type="term" value="C:periplasmic space"/>
    <property type="evidence" value="ECO:0007669"/>
    <property type="project" value="UniProtKB-SubCell"/>
</dbReference>
<feature type="chain" id="PRO_5036702242" evidence="10">
    <location>
        <begin position="24"/>
        <end position="217"/>
    </location>
</feature>
<evidence type="ECO:0000256" key="5">
    <source>
        <dbReference type="ARBA" id="ARBA00022764"/>
    </source>
</evidence>
<accession>A0A941BLX5</accession>
<dbReference type="AlphaFoldDB" id="A0A941BLX5"/>
<keyword evidence="10" id="KW-0732">Signal</keyword>
<evidence type="ECO:0000313" key="12">
    <source>
        <dbReference type="EMBL" id="MBQ0960194.1"/>
    </source>
</evidence>
<evidence type="ECO:0000256" key="10">
    <source>
        <dbReference type="SAM" id="SignalP"/>
    </source>
</evidence>
<comment type="PTM">
    <text evidence="8">Binds 2 heme c groups covalently per subunit.</text>
</comment>
<dbReference type="InterPro" id="IPR050597">
    <property type="entry name" value="Cytochrome_c_Oxidase_Subunit"/>
</dbReference>
<feature type="signal peptide" evidence="10">
    <location>
        <begin position="1"/>
        <end position="23"/>
    </location>
</feature>
<dbReference type="Proteomes" id="UP000678374">
    <property type="component" value="Unassembled WGS sequence"/>
</dbReference>
<dbReference type="GO" id="GO:0009055">
    <property type="term" value="F:electron transfer activity"/>
    <property type="evidence" value="ECO:0007669"/>
    <property type="project" value="InterPro"/>
</dbReference>
<name>A0A941BLX5_9BURK</name>
<comment type="subcellular location">
    <subcellularLocation>
        <location evidence="1">Periplasm</location>
    </subcellularLocation>
</comment>
<dbReference type="GO" id="GO:0005506">
    <property type="term" value="F:iron ion binding"/>
    <property type="evidence" value="ECO:0007669"/>
    <property type="project" value="InterPro"/>
</dbReference>
<feature type="binding site" description="covalent" evidence="8">
    <location>
        <position position="40"/>
    </location>
    <ligand>
        <name>heme c</name>
        <dbReference type="ChEBI" id="CHEBI:61717"/>
        <label>1</label>
    </ligand>
</feature>
<keyword evidence="6" id="KW-0249">Electron transport</keyword>
<feature type="binding site" description="covalent" evidence="8">
    <location>
        <position position="135"/>
    </location>
    <ligand>
        <name>heme c</name>
        <dbReference type="ChEBI" id="CHEBI:61717"/>
        <label>2</label>
    </ligand>
</feature>
<dbReference type="InterPro" id="IPR036909">
    <property type="entry name" value="Cyt_c-like_dom_sf"/>
</dbReference>
<evidence type="ECO:0000256" key="9">
    <source>
        <dbReference type="PIRSR" id="PIRSR000005-2"/>
    </source>
</evidence>
<protein>
    <submittedName>
        <fullName evidence="12">Cytochrome c4</fullName>
    </submittedName>
</protein>
<dbReference type="PANTHER" id="PTHR33751">
    <property type="entry name" value="CBB3-TYPE CYTOCHROME C OXIDASE SUBUNIT FIXP"/>
    <property type="match status" value="1"/>
</dbReference>
<feature type="binding site" description="axial binding residue" evidence="9">
    <location>
        <position position="41"/>
    </location>
    <ligand>
        <name>heme c</name>
        <dbReference type="ChEBI" id="CHEBI:61717"/>
        <label>1</label>
    </ligand>
    <ligandPart>
        <name>Fe</name>
        <dbReference type="ChEBI" id="CHEBI:18248"/>
    </ligandPart>
</feature>
<evidence type="ECO:0000313" key="13">
    <source>
        <dbReference type="Proteomes" id="UP000678374"/>
    </source>
</evidence>
<dbReference type="PANTHER" id="PTHR33751:SF9">
    <property type="entry name" value="CYTOCHROME C4"/>
    <property type="match status" value="1"/>
</dbReference>
<dbReference type="SUPFAM" id="SSF46626">
    <property type="entry name" value="Cytochrome c"/>
    <property type="match status" value="2"/>
</dbReference>
<dbReference type="GO" id="GO:0020037">
    <property type="term" value="F:heme binding"/>
    <property type="evidence" value="ECO:0007669"/>
    <property type="project" value="InterPro"/>
</dbReference>
<dbReference type="InterPro" id="IPR009056">
    <property type="entry name" value="Cyt_c-like_dom"/>
</dbReference>
<feature type="domain" description="Cytochrome c" evidence="11">
    <location>
        <begin position="25"/>
        <end position="103"/>
    </location>
</feature>
<feature type="binding site" description="axial binding residue" evidence="9">
    <location>
        <position position="139"/>
    </location>
    <ligand>
        <name>heme c</name>
        <dbReference type="ChEBI" id="CHEBI:61717"/>
        <label>2</label>
    </ligand>
    <ligandPart>
        <name>Fe</name>
        <dbReference type="ChEBI" id="CHEBI:18248"/>
    </ligandPart>
</feature>
<evidence type="ECO:0000256" key="3">
    <source>
        <dbReference type="ARBA" id="ARBA00022617"/>
    </source>
</evidence>
<keyword evidence="2" id="KW-0813">Transport</keyword>
<feature type="binding site" description="covalent" evidence="8">
    <location>
        <position position="138"/>
    </location>
    <ligand>
        <name>heme c</name>
        <dbReference type="ChEBI" id="CHEBI:61717"/>
        <label>2</label>
    </ligand>
</feature>
<dbReference type="Pfam" id="PF00034">
    <property type="entry name" value="Cytochrom_C"/>
    <property type="match status" value="2"/>
</dbReference>
<evidence type="ECO:0000259" key="11">
    <source>
        <dbReference type="PROSITE" id="PS51007"/>
    </source>
</evidence>
<evidence type="ECO:0000256" key="6">
    <source>
        <dbReference type="ARBA" id="ARBA00022982"/>
    </source>
</evidence>
<evidence type="ECO:0000256" key="1">
    <source>
        <dbReference type="ARBA" id="ARBA00004418"/>
    </source>
</evidence>
<dbReference type="RefSeq" id="WP_210802859.1">
    <property type="nucleotide sequence ID" value="NZ_JAGQDE010000012.1"/>
</dbReference>
<evidence type="ECO:0000256" key="4">
    <source>
        <dbReference type="ARBA" id="ARBA00022723"/>
    </source>
</evidence>
<dbReference type="PIRSF" id="PIRSF000005">
    <property type="entry name" value="Cytochrome_c4"/>
    <property type="match status" value="1"/>
</dbReference>
<feature type="binding site" description="covalent" evidence="8">
    <location>
        <position position="37"/>
    </location>
    <ligand>
        <name>heme c</name>
        <dbReference type="ChEBI" id="CHEBI:61717"/>
        <label>1</label>
    </ligand>
</feature>
<dbReference type="PROSITE" id="PS51007">
    <property type="entry name" value="CYTC"/>
    <property type="match status" value="2"/>
</dbReference>
<evidence type="ECO:0000256" key="2">
    <source>
        <dbReference type="ARBA" id="ARBA00022448"/>
    </source>
</evidence>
<evidence type="ECO:0000256" key="7">
    <source>
        <dbReference type="ARBA" id="ARBA00023004"/>
    </source>
</evidence>
<feature type="domain" description="Cytochrome c" evidence="11">
    <location>
        <begin position="113"/>
        <end position="216"/>
    </location>
</feature>
<proteinExistence type="predicted"/>
<evidence type="ECO:0000256" key="8">
    <source>
        <dbReference type="PIRSR" id="PIRSR000005-1"/>
    </source>
</evidence>
<feature type="binding site" description="axial binding residue" evidence="9">
    <location>
        <position position="193"/>
    </location>
    <ligand>
        <name>heme c</name>
        <dbReference type="ChEBI" id="CHEBI:61717"/>
        <label>2</label>
    </ligand>
    <ligandPart>
        <name>Fe</name>
        <dbReference type="ChEBI" id="CHEBI:18248"/>
    </ligandPart>
</feature>
<keyword evidence="7 9" id="KW-0408">Iron</keyword>
<dbReference type="InterPro" id="IPR024167">
    <property type="entry name" value="Cytochrome_c4-like"/>
</dbReference>
<dbReference type="EMBL" id="JAGQDE010000012">
    <property type="protein sequence ID" value="MBQ0960194.1"/>
    <property type="molecule type" value="Genomic_DNA"/>
</dbReference>
<gene>
    <name evidence="12" type="ORF">KAK06_14665</name>
</gene>
<keyword evidence="13" id="KW-1185">Reference proteome</keyword>
<keyword evidence="5" id="KW-0574">Periplasm</keyword>